<dbReference type="NCBIfam" id="TIGR01179">
    <property type="entry name" value="galE"/>
    <property type="match status" value="1"/>
</dbReference>
<feature type="domain" description="NAD(P)-binding" evidence="13">
    <location>
        <begin position="156"/>
        <end position="412"/>
    </location>
</feature>
<dbReference type="PANTHER" id="PTHR43725">
    <property type="entry name" value="UDP-GLUCOSE 4-EPIMERASE"/>
    <property type="match status" value="1"/>
</dbReference>
<evidence type="ECO:0000256" key="3">
    <source>
        <dbReference type="ARBA" id="ARBA00001911"/>
    </source>
</evidence>
<comment type="cofactor">
    <cofactor evidence="3">
        <name>NAD(+)</name>
        <dbReference type="ChEBI" id="CHEBI:57540"/>
    </cofactor>
</comment>
<evidence type="ECO:0000256" key="10">
    <source>
        <dbReference type="ARBA" id="ARBA00023235"/>
    </source>
</evidence>
<keyword evidence="10" id="KW-0413">Isomerase</keyword>
<dbReference type="SUPFAM" id="SSF51735">
    <property type="entry name" value="NAD(P)-binding Rossmann-fold domains"/>
    <property type="match status" value="1"/>
</dbReference>
<reference evidence="14 15" key="1">
    <citation type="journal article" date="2010" name="Science">
        <title>Genomic comparison of the ants Camponotus floridanus and Harpegnathos saltator.</title>
        <authorList>
            <person name="Bonasio R."/>
            <person name="Zhang G."/>
            <person name="Ye C."/>
            <person name="Mutti N.S."/>
            <person name="Fang X."/>
            <person name="Qin N."/>
            <person name="Donahue G."/>
            <person name="Yang P."/>
            <person name="Li Q."/>
            <person name="Li C."/>
            <person name="Zhang P."/>
            <person name="Huang Z."/>
            <person name="Berger S.L."/>
            <person name="Reinberg D."/>
            <person name="Wang J."/>
            <person name="Liebig J."/>
        </authorList>
    </citation>
    <scope>NUCLEOTIDE SEQUENCE [LARGE SCALE GENOMIC DNA]</scope>
    <source>
        <strain evidence="15">C129</strain>
    </source>
</reference>
<feature type="compositionally biased region" description="Basic and acidic residues" evidence="12">
    <location>
        <begin position="27"/>
        <end position="37"/>
    </location>
</feature>
<accession>E2ABB9</accession>
<dbReference type="AlphaFoldDB" id="E2ABB9"/>
<dbReference type="OMA" id="CAPVNPY"/>
<dbReference type="GO" id="GO:0003974">
    <property type="term" value="F:UDP-N-acetylglucosamine 4-epimerase activity"/>
    <property type="evidence" value="ECO:0007669"/>
    <property type="project" value="UniProtKB-EC"/>
</dbReference>
<gene>
    <name evidence="14" type="ORF">EAG_13917</name>
</gene>
<proteinExistence type="predicted"/>
<dbReference type="EC" id="5.1.3.2" evidence="7"/>
<dbReference type="GO" id="GO:0003978">
    <property type="term" value="F:UDP-glucose 4-epimerase activity"/>
    <property type="evidence" value="ECO:0007669"/>
    <property type="project" value="UniProtKB-EC"/>
</dbReference>
<dbReference type="PANTHER" id="PTHR43725:SF47">
    <property type="entry name" value="UDP-GLUCOSE 4-EPIMERASE"/>
    <property type="match status" value="1"/>
</dbReference>
<comment type="catalytic activity">
    <reaction evidence="2">
        <text>UDP-alpha-D-glucose = UDP-alpha-D-galactose</text>
        <dbReference type="Rhea" id="RHEA:22168"/>
        <dbReference type="ChEBI" id="CHEBI:58885"/>
        <dbReference type="ChEBI" id="CHEBI:66914"/>
        <dbReference type="EC" id="5.1.3.2"/>
    </reaction>
</comment>
<dbReference type="InterPro" id="IPR036291">
    <property type="entry name" value="NAD(P)-bd_dom_sf"/>
</dbReference>
<dbReference type="STRING" id="104421.E2ABB9"/>
<evidence type="ECO:0000256" key="2">
    <source>
        <dbReference type="ARBA" id="ARBA00000083"/>
    </source>
</evidence>
<dbReference type="Proteomes" id="UP000000311">
    <property type="component" value="Unassembled WGS sequence"/>
</dbReference>
<keyword evidence="15" id="KW-1185">Reference proteome</keyword>
<comment type="catalytic activity">
    <reaction evidence="1">
        <text>UDP-N-acetyl-alpha-D-glucosamine = UDP-N-acetyl-alpha-D-galactosamine</text>
        <dbReference type="Rhea" id="RHEA:20517"/>
        <dbReference type="ChEBI" id="CHEBI:57705"/>
        <dbReference type="ChEBI" id="CHEBI:67138"/>
        <dbReference type="EC" id="5.1.3.7"/>
    </reaction>
</comment>
<feature type="region of interest" description="Disordered" evidence="12">
    <location>
        <begin position="104"/>
        <end position="144"/>
    </location>
</feature>
<dbReference type="EMBL" id="GL438237">
    <property type="protein sequence ID" value="EFN69240.1"/>
    <property type="molecule type" value="Genomic_DNA"/>
</dbReference>
<evidence type="ECO:0000313" key="14">
    <source>
        <dbReference type="EMBL" id="EFN69240.1"/>
    </source>
</evidence>
<dbReference type="OrthoDB" id="9402762at2759"/>
<comment type="function">
    <text evidence="4">Catalyzes two distinct but analogous reactions: the reversible epimerization of UDP-glucose to UDP-galactose and the reversible epimerization of UDP-N-acetylglucosamine to UDP-N-acetylgalactosamine. The reaction with UDP-Gal plays a critical role in the Leloir pathway of galactose catabolism in which galactose is converted to the glycolytic intermediate glucose 6-phosphate. It contributes to the catabolism of dietary galactose and enables the endogenous biosynthesis of both UDP-Gal and UDP-GalNAc when exogenous sources are limited. Both UDP-sugar interconversions are important in the synthesis of glycoproteins and glycolipids.</text>
</comment>
<feature type="region of interest" description="Disordered" evidence="12">
    <location>
        <begin position="1"/>
        <end position="83"/>
    </location>
</feature>
<dbReference type="InParanoid" id="E2ABB9"/>
<dbReference type="Gene3D" id="3.90.25.10">
    <property type="entry name" value="UDP-galactose 4-epimerase, domain 1"/>
    <property type="match status" value="1"/>
</dbReference>
<protein>
    <recommendedName>
        <fullName evidence="11">UDP-N-acetylglucosamine 4-epimerase</fullName>
        <ecNumber evidence="7">5.1.3.2</ecNumber>
        <ecNumber evidence="6">5.1.3.7</ecNumber>
    </recommendedName>
</protein>
<dbReference type="InterPro" id="IPR005886">
    <property type="entry name" value="UDP_G4E"/>
</dbReference>
<dbReference type="EC" id="5.1.3.7" evidence="6"/>
<organism evidence="15">
    <name type="scientific">Camponotus floridanus</name>
    <name type="common">Florida carpenter ant</name>
    <dbReference type="NCBI Taxonomy" id="104421"/>
    <lineage>
        <taxon>Eukaryota</taxon>
        <taxon>Metazoa</taxon>
        <taxon>Ecdysozoa</taxon>
        <taxon>Arthropoda</taxon>
        <taxon>Hexapoda</taxon>
        <taxon>Insecta</taxon>
        <taxon>Pterygota</taxon>
        <taxon>Neoptera</taxon>
        <taxon>Endopterygota</taxon>
        <taxon>Hymenoptera</taxon>
        <taxon>Apocrita</taxon>
        <taxon>Aculeata</taxon>
        <taxon>Formicoidea</taxon>
        <taxon>Formicidae</taxon>
        <taxon>Formicinae</taxon>
        <taxon>Camponotus</taxon>
    </lineage>
</organism>
<evidence type="ECO:0000256" key="4">
    <source>
        <dbReference type="ARBA" id="ARBA00002760"/>
    </source>
</evidence>
<evidence type="ECO:0000256" key="7">
    <source>
        <dbReference type="ARBA" id="ARBA00013189"/>
    </source>
</evidence>
<comment type="pathway">
    <text evidence="5">Carbohydrate metabolism; galactose metabolism.</text>
</comment>
<evidence type="ECO:0000256" key="12">
    <source>
        <dbReference type="SAM" id="MobiDB-lite"/>
    </source>
</evidence>
<keyword evidence="9" id="KW-0119">Carbohydrate metabolism</keyword>
<dbReference type="Gene3D" id="3.40.50.720">
    <property type="entry name" value="NAD(P)-binding Rossmann-like Domain"/>
    <property type="match status" value="1"/>
</dbReference>
<evidence type="ECO:0000256" key="9">
    <source>
        <dbReference type="ARBA" id="ARBA00023144"/>
    </source>
</evidence>
<evidence type="ECO:0000256" key="8">
    <source>
        <dbReference type="ARBA" id="ARBA00023027"/>
    </source>
</evidence>
<evidence type="ECO:0000256" key="11">
    <source>
        <dbReference type="ARBA" id="ARBA00031827"/>
    </source>
</evidence>
<evidence type="ECO:0000256" key="5">
    <source>
        <dbReference type="ARBA" id="ARBA00004947"/>
    </source>
</evidence>
<sequence>MEATTGRSLAAGHSTISGSGEMTHLPVGRDRSLSKRRTDAKKRGAARAANNDTDDRYREAEGEGLGLGSPRDRDSCSSKLSQIEKTSTPQLLLALLAPSEHTITKRRQTQGPRPSLPAPFSNSPSSAQRKEIVSREDDADAAPRSLGFPPRFLSNFKHYTFHSVIHFAALKAVSESCQKPLEYYKTNVSGTINLLEVMRENNVKHFIYSSSATVYGVPQQLPLVEDMKTGNCTNPYGRTKFMVEEILKDLCTSDKEFSVISLRYFNPVGAHPSGQIGEDPNGIPNNLMPYIAQVSVGKRDTLYVYGNDYDTPDGTGVRDYIHIMDLAVGHVKAIIYQKTHNLKGFKPINLGTGKGYSVLEVIHAFEKASGKKISYKIVERRPGDISVSYADASIANKELNWVATKNMDDMCLDTWKWQQNNPNGYKN</sequence>
<dbReference type="GO" id="GO:0005829">
    <property type="term" value="C:cytosol"/>
    <property type="evidence" value="ECO:0007669"/>
    <property type="project" value="TreeGrafter"/>
</dbReference>
<dbReference type="GO" id="GO:0033499">
    <property type="term" value="P:galactose catabolic process via UDP-galactose, Leloir pathway"/>
    <property type="evidence" value="ECO:0007669"/>
    <property type="project" value="TreeGrafter"/>
</dbReference>
<evidence type="ECO:0000256" key="1">
    <source>
        <dbReference type="ARBA" id="ARBA00000014"/>
    </source>
</evidence>
<dbReference type="CDD" id="cd05247">
    <property type="entry name" value="UDP_G4E_1_SDR_e"/>
    <property type="match status" value="1"/>
</dbReference>
<keyword evidence="9" id="KW-0299">Galactose metabolism</keyword>
<evidence type="ECO:0000256" key="6">
    <source>
        <dbReference type="ARBA" id="ARBA00013175"/>
    </source>
</evidence>
<dbReference type="Pfam" id="PF16363">
    <property type="entry name" value="GDP_Man_Dehyd"/>
    <property type="match status" value="1"/>
</dbReference>
<evidence type="ECO:0000313" key="15">
    <source>
        <dbReference type="Proteomes" id="UP000000311"/>
    </source>
</evidence>
<name>E2ABB9_CAMFO</name>
<dbReference type="InterPro" id="IPR016040">
    <property type="entry name" value="NAD(P)-bd_dom"/>
</dbReference>
<evidence type="ECO:0000259" key="13">
    <source>
        <dbReference type="Pfam" id="PF16363"/>
    </source>
</evidence>
<keyword evidence="8" id="KW-0520">NAD</keyword>